<evidence type="ECO:0000313" key="3">
    <source>
        <dbReference type="EMBL" id="VAX18638.1"/>
    </source>
</evidence>
<dbReference type="PROSITE" id="PS51932">
    <property type="entry name" value="BMV"/>
    <property type="match status" value="1"/>
</dbReference>
<reference evidence="3" key="1">
    <citation type="submission" date="2018-06" db="EMBL/GenBank/DDBJ databases">
        <authorList>
            <person name="Zhirakovskaya E."/>
        </authorList>
    </citation>
    <scope>NUCLEOTIDE SEQUENCE</scope>
</reference>
<gene>
    <name evidence="3" type="ORF">MNBD_NITROSPINAE01-499</name>
</gene>
<sequence length="90" mass="9527">MHLAKVIGRVVATKKHEALEGVKLLLIQPVDHEGTPKSEPIVATDPFQAGEGETVVYVTGREAALALDETFTPVDAGIVGIVDSINHEEG</sequence>
<evidence type="ECO:0000256" key="1">
    <source>
        <dbReference type="ARBA" id="ARBA00024322"/>
    </source>
</evidence>
<dbReference type="Pfam" id="PF03319">
    <property type="entry name" value="EutN_CcmL"/>
    <property type="match status" value="1"/>
</dbReference>
<dbReference type="Gene3D" id="2.40.50.220">
    <property type="entry name" value="EutN/Ccml"/>
    <property type="match status" value="1"/>
</dbReference>
<dbReference type="EMBL" id="UOGC01000074">
    <property type="protein sequence ID" value="VAX18638.1"/>
    <property type="molecule type" value="Genomic_DNA"/>
</dbReference>
<dbReference type="PANTHER" id="PTHR36539">
    <property type="entry name" value="ETHANOLAMINE UTILIZATION PROTEIN EUTN"/>
    <property type="match status" value="1"/>
</dbReference>
<dbReference type="GO" id="GO:0016829">
    <property type="term" value="F:lyase activity"/>
    <property type="evidence" value="ECO:0007669"/>
    <property type="project" value="UniProtKB-KW"/>
</dbReference>
<dbReference type="CDD" id="cd01614">
    <property type="entry name" value="EutN_CcmL"/>
    <property type="match status" value="1"/>
</dbReference>
<keyword evidence="2" id="KW-1283">Bacterial microcompartment</keyword>
<dbReference type="InterPro" id="IPR036677">
    <property type="entry name" value="EutN_CcmL_sf"/>
</dbReference>
<dbReference type="SUPFAM" id="SSF159133">
    <property type="entry name" value="EutN/CcmL-like"/>
    <property type="match status" value="1"/>
</dbReference>
<evidence type="ECO:0000256" key="2">
    <source>
        <dbReference type="ARBA" id="ARBA00024446"/>
    </source>
</evidence>
<keyword evidence="3" id="KW-0456">Lyase</keyword>
<proteinExistence type="predicted"/>
<protein>
    <submittedName>
        <fullName evidence="3">EutN-like protein clustered with choline trimethylamine-lyase</fullName>
    </submittedName>
</protein>
<name>A0A3B1C480_9ZZZZ</name>
<dbReference type="GO" id="GO:0031469">
    <property type="term" value="C:bacterial microcompartment"/>
    <property type="evidence" value="ECO:0007669"/>
    <property type="project" value="UniProtKB-SubCell"/>
</dbReference>
<comment type="subcellular location">
    <subcellularLocation>
        <location evidence="1">Bacterial microcompartment</location>
    </subcellularLocation>
</comment>
<dbReference type="AlphaFoldDB" id="A0A3B1C480"/>
<organism evidence="3">
    <name type="scientific">hydrothermal vent metagenome</name>
    <dbReference type="NCBI Taxonomy" id="652676"/>
    <lineage>
        <taxon>unclassified sequences</taxon>
        <taxon>metagenomes</taxon>
        <taxon>ecological metagenomes</taxon>
    </lineage>
</organism>
<accession>A0A3B1C480</accession>
<dbReference type="InterPro" id="IPR004992">
    <property type="entry name" value="EutN_CcmL"/>
</dbReference>